<evidence type="ECO:0000313" key="3">
    <source>
        <dbReference type="Proteomes" id="UP000078544"/>
    </source>
</evidence>
<evidence type="ECO:0000313" key="2">
    <source>
        <dbReference type="EMBL" id="KZZ94882.1"/>
    </source>
</evidence>
<dbReference type="OrthoDB" id="5229017at2759"/>
<feature type="region of interest" description="Disordered" evidence="1">
    <location>
        <begin position="264"/>
        <end position="288"/>
    </location>
</feature>
<keyword evidence="3" id="KW-1185">Reference proteome</keyword>
<organism evidence="2 3">
    <name type="scientific">Moelleriella libera RCEF 2490</name>
    <dbReference type="NCBI Taxonomy" id="1081109"/>
    <lineage>
        <taxon>Eukaryota</taxon>
        <taxon>Fungi</taxon>
        <taxon>Dikarya</taxon>
        <taxon>Ascomycota</taxon>
        <taxon>Pezizomycotina</taxon>
        <taxon>Sordariomycetes</taxon>
        <taxon>Hypocreomycetidae</taxon>
        <taxon>Hypocreales</taxon>
        <taxon>Clavicipitaceae</taxon>
        <taxon>Moelleriella</taxon>
    </lineage>
</organism>
<gene>
    <name evidence="2" type="ORF">AAL_04993</name>
</gene>
<feature type="compositionally biased region" description="Polar residues" evidence="1">
    <location>
        <begin position="143"/>
        <end position="154"/>
    </location>
</feature>
<sequence>MTPAKGVSTKGIAEAAPVVTKKSPSKKGPSQKVGVNSPRRRPLQQPLTIRMNLTEGQMNKVTEAITQRVDGSPTRTRRARLSEGSSPTKEAVFSEHCTLPRMTYQAHASSKLHQHEKPNFPRSANWAEETQSKPASLAERRNGTSLPRIQTSTPGRPMSPPKHSLEQEALQVQARKLQHDARNHALRDQSHENDSGVTSSDHQPSPEHRMNEAILDMYQTWTDAPTPKSYSQFPQRQQSLLQNTRQSRGTVDFRAALGILEKAADTQEAAPTPAATPSAAAQEMKTDALTSPQFSPLPLYFRGQSFPSVKRGGKTMIGQNGWLDCTSTATDCRKPNIKRMGFLESLKRIAKDVTAEINASYRRPVLSTSELSRQQLAISLDAREQSLLYCELEYHLTSSLNEYISSEFNRGHLVADNLKKVSDNWLQQGRPRVLSCRYDLETQIQLVALHLNEFNFYGCRRSNPAEILGLLHTMKTNARAMAVRTFCQPDSVIAKHLVDSKALFDMLNVSHSRQRALSEIVGFFEVIVERERVLLETSGQRSARIDCGQPREGC</sequence>
<dbReference type="Proteomes" id="UP000078544">
    <property type="component" value="Unassembled WGS sequence"/>
</dbReference>
<comment type="caution">
    <text evidence="2">The sequence shown here is derived from an EMBL/GenBank/DDBJ whole genome shotgun (WGS) entry which is preliminary data.</text>
</comment>
<reference evidence="2 3" key="1">
    <citation type="journal article" date="2016" name="Genome Biol. Evol.">
        <title>Divergent and convergent evolution of fungal pathogenicity.</title>
        <authorList>
            <person name="Shang Y."/>
            <person name="Xiao G."/>
            <person name="Zheng P."/>
            <person name="Cen K."/>
            <person name="Zhan S."/>
            <person name="Wang C."/>
        </authorList>
    </citation>
    <scope>NUCLEOTIDE SEQUENCE [LARGE SCALE GENOMIC DNA]</scope>
    <source>
        <strain evidence="2 3">RCEF 2490</strain>
    </source>
</reference>
<evidence type="ECO:0000256" key="1">
    <source>
        <dbReference type="SAM" id="MobiDB-lite"/>
    </source>
</evidence>
<feature type="region of interest" description="Disordered" evidence="1">
    <location>
        <begin position="225"/>
        <end position="247"/>
    </location>
</feature>
<feature type="compositionally biased region" description="Low complexity" evidence="1">
    <location>
        <begin position="17"/>
        <end position="33"/>
    </location>
</feature>
<feature type="region of interest" description="Disordered" evidence="1">
    <location>
        <begin position="186"/>
        <end position="207"/>
    </location>
</feature>
<protein>
    <submittedName>
        <fullName evidence="2">Uncharacterized protein</fullName>
    </submittedName>
</protein>
<dbReference type="AlphaFoldDB" id="A0A162IIT9"/>
<feature type="compositionally biased region" description="Low complexity" evidence="1">
    <location>
        <begin position="266"/>
        <end position="281"/>
    </location>
</feature>
<feature type="region of interest" description="Disordered" evidence="1">
    <location>
        <begin position="106"/>
        <end position="165"/>
    </location>
</feature>
<accession>A0A162IIT9</accession>
<feature type="region of interest" description="Disordered" evidence="1">
    <location>
        <begin position="1"/>
        <end position="92"/>
    </location>
</feature>
<dbReference type="EMBL" id="AZGY01000010">
    <property type="protein sequence ID" value="KZZ94882.1"/>
    <property type="molecule type" value="Genomic_DNA"/>
</dbReference>
<name>A0A162IIT9_9HYPO</name>
<dbReference type="STRING" id="1081109.A0A162IIT9"/>
<proteinExistence type="predicted"/>